<comment type="caution">
    <text evidence="1">The sequence shown here is derived from an EMBL/GenBank/DDBJ whole genome shotgun (WGS) entry which is preliminary data.</text>
</comment>
<evidence type="ECO:0000313" key="1">
    <source>
        <dbReference type="EMBL" id="KAJ8887104.1"/>
    </source>
</evidence>
<keyword evidence="2" id="KW-1185">Reference proteome</keyword>
<proteinExistence type="predicted"/>
<organism evidence="1 2">
    <name type="scientific">Dryococelus australis</name>
    <dbReference type="NCBI Taxonomy" id="614101"/>
    <lineage>
        <taxon>Eukaryota</taxon>
        <taxon>Metazoa</taxon>
        <taxon>Ecdysozoa</taxon>
        <taxon>Arthropoda</taxon>
        <taxon>Hexapoda</taxon>
        <taxon>Insecta</taxon>
        <taxon>Pterygota</taxon>
        <taxon>Neoptera</taxon>
        <taxon>Polyneoptera</taxon>
        <taxon>Phasmatodea</taxon>
        <taxon>Verophasmatodea</taxon>
        <taxon>Anareolatae</taxon>
        <taxon>Phasmatidae</taxon>
        <taxon>Eurycanthinae</taxon>
        <taxon>Dryococelus</taxon>
    </lineage>
</organism>
<dbReference type="EMBL" id="JARBHB010000004">
    <property type="protein sequence ID" value="KAJ8887104.1"/>
    <property type="molecule type" value="Genomic_DNA"/>
</dbReference>
<gene>
    <name evidence="1" type="ORF">PR048_013319</name>
</gene>
<sequence length="86" mass="9788">MTGHWHIKEGQQHLNVTWPDHCIDHDGPSVVYADNQPEDMFQLTGRNYADIVTVTQEMLLNAQMGLIQHLEISFAANVGNFEQLLN</sequence>
<evidence type="ECO:0000313" key="2">
    <source>
        <dbReference type="Proteomes" id="UP001159363"/>
    </source>
</evidence>
<dbReference type="Proteomes" id="UP001159363">
    <property type="component" value="Chromosome X"/>
</dbReference>
<accession>A0ABQ9HRU1</accession>
<reference evidence="1 2" key="1">
    <citation type="submission" date="2023-02" db="EMBL/GenBank/DDBJ databases">
        <title>LHISI_Scaffold_Assembly.</title>
        <authorList>
            <person name="Stuart O.P."/>
            <person name="Cleave R."/>
            <person name="Magrath M.J.L."/>
            <person name="Mikheyev A.S."/>
        </authorList>
    </citation>
    <scope>NUCLEOTIDE SEQUENCE [LARGE SCALE GENOMIC DNA]</scope>
    <source>
        <strain evidence="1">Daus_M_001</strain>
        <tissue evidence="1">Leg muscle</tissue>
    </source>
</reference>
<name>A0ABQ9HRU1_9NEOP</name>
<protein>
    <submittedName>
        <fullName evidence="1">Uncharacterized protein</fullName>
    </submittedName>
</protein>